<evidence type="ECO:0000313" key="2">
    <source>
        <dbReference type="EMBL" id="KIA76409.1"/>
    </source>
</evidence>
<dbReference type="PANTHER" id="PTHR46637">
    <property type="entry name" value="TIS1421-TRANSPOSASE PROTEIN A"/>
    <property type="match status" value="1"/>
</dbReference>
<dbReference type="Pfam" id="PF13340">
    <property type="entry name" value="DUF4096"/>
    <property type="match status" value="1"/>
</dbReference>
<dbReference type="Proteomes" id="UP000031307">
    <property type="component" value="Unassembled WGS sequence"/>
</dbReference>
<feature type="domain" description="Insertion element IS402-like" evidence="1">
    <location>
        <begin position="8"/>
        <end position="82"/>
    </location>
</feature>
<dbReference type="InterPro" id="IPR052909">
    <property type="entry name" value="Transposase_6_like"/>
</dbReference>
<dbReference type="EMBL" id="JSAM01000120">
    <property type="protein sequence ID" value="KIA76409.1"/>
    <property type="molecule type" value="Genomic_DNA"/>
</dbReference>
<accession>A0A0C1EIH1</accession>
<dbReference type="InterPro" id="IPR025161">
    <property type="entry name" value="IS402-like_dom"/>
</dbReference>
<reference evidence="2 3" key="1">
    <citation type="journal article" date="2014" name="Mol. Biol. Evol.">
        <title>Massive expansion of Ubiquitination-related gene families within the Chlamydiae.</title>
        <authorList>
            <person name="Domman D."/>
            <person name="Collingro A."/>
            <person name="Lagkouvardos I."/>
            <person name="Gehre L."/>
            <person name="Weinmaier T."/>
            <person name="Rattei T."/>
            <person name="Subtil A."/>
            <person name="Horn M."/>
        </authorList>
    </citation>
    <scope>NUCLEOTIDE SEQUENCE [LARGE SCALE GENOMIC DNA]</scope>
    <source>
        <strain evidence="2 3">OEW1</strain>
    </source>
</reference>
<dbReference type="PANTHER" id="PTHR46637:SF1">
    <property type="entry name" value="BLL5188 PROTEIN"/>
    <property type="match status" value="1"/>
</dbReference>
<gene>
    <name evidence="2" type="ORF">DB43_AJ00050</name>
</gene>
<evidence type="ECO:0000259" key="1">
    <source>
        <dbReference type="Pfam" id="PF13340"/>
    </source>
</evidence>
<dbReference type="AlphaFoldDB" id="A0A0C1EIH1"/>
<protein>
    <submittedName>
        <fullName evidence="2">Putative transposase</fullName>
    </submittedName>
</protein>
<name>A0A0C1EIH1_9BACT</name>
<sequence length="110" mass="12539">MSGRFEGISDTQWNIIKPLLPDFPKRVGRPNPDLRKVLNTILYVEITGCRWCDVPCGEKWAKRSTAHEWLGHLERAGVWERVKNGILCMADLAKMIDWTKGAVDGSFSPR</sequence>
<comment type="caution">
    <text evidence="2">The sequence shown here is derived from an EMBL/GenBank/DDBJ whole genome shotgun (WGS) entry which is preliminary data.</text>
</comment>
<evidence type="ECO:0000313" key="3">
    <source>
        <dbReference type="Proteomes" id="UP000031307"/>
    </source>
</evidence>
<organism evidence="2 3">
    <name type="scientific">Parachlamydia acanthamoebae</name>
    <dbReference type="NCBI Taxonomy" id="83552"/>
    <lineage>
        <taxon>Bacteria</taxon>
        <taxon>Pseudomonadati</taxon>
        <taxon>Chlamydiota</taxon>
        <taxon>Chlamydiia</taxon>
        <taxon>Parachlamydiales</taxon>
        <taxon>Parachlamydiaceae</taxon>
        <taxon>Parachlamydia</taxon>
    </lineage>
</organism>
<dbReference type="RefSeq" id="WP_013924179.1">
    <property type="nucleotide sequence ID" value="NZ_JSAM01000120.1"/>
</dbReference>
<proteinExistence type="predicted"/>